<reference evidence="10" key="1">
    <citation type="submission" date="2018-07" db="EMBL/GenBank/DDBJ databases">
        <authorList>
            <person name="Quirk P.G."/>
            <person name="Krulwich T.A."/>
        </authorList>
    </citation>
    <scope>NUCLEOTIDE SEQUENCE</scope>
</reference>
<dbReference type="PANTHER" id="PTHR12952:SF0">
    <property type="entry name" value="PROTEIN SYS1 HOMOLOG"/>
    <property type="match status" value="1"/>
</dbReference>
<keyword evidence="6 9" id="KW-1133">Transmembrane helix</keyword>
<comment type="subcellular location">
    <subcellularLocation>
        <location evidence="1">Golgi apparatus membrane</location>
        <topology evidence="1">Multi-pass membrane protein</topology>
    </subcellularLocation>
</comment>
<comment type="similarity">
    <text evidence="2">Belongs to the SYS1 family.</text>
</comment>
<keyword evidence="3" id="KW-0813">Transport</keyword>
<evidence type="ECO:0000256" key="1">
    <source>
        <dbReference type="ARBA" id="ARBA00004653"/>
    </source>
</evidence>
<dbReference type="VEuPathDB" id="VectorBase:CSON013836"/>
<dbReference type="AlphaFoldDB" id="A0A336LNN5"/>
<dbReference type="OMA" id="YLINATC"/>
<evidence type="ECO:0000256" key="8">
    <source>
        <dbReference type="ARBA" id="ARBA00023136"/>
    </source>
</evidence>
<evidence type="ECO:0000313" key="10">
    <source>
        <dbReference type="EMBL" id="SSX19395.1"/>
    </source>
</evidence>
<evidence type="ECO:0000256" key="6">
    <source>
        <dbReference type="ARBA" id="ARBA00022989"/>
    </source>
</evidence>
<dbReference type="GO" id="GO:0006895">
    <property type="term" value="P:Golgi to endosome transport"/>
    <property type="evidence" value="ECO:0007669"/>
    <property type="project" value="TreeGrafter"/>
</dbReference>
<dbReference type="InterPro" id="IPR019185">
    <property type="entry name" value="Integral_membrane_SYS1-rel"/>
</dbReference>
<dbReference type="GO" id="GO:0005802">
    <property type="term" value="C:trans-Golgi network"/>
    <property type="evidence" value="ECO:0007669"/>
    <property type="project" value="TreeGrafter"/>
</dbReference>
<evidence type="ECO:0000256" key="3">
    <source>
        <dbReference type="ARBA" id="ARBA00022448"/>
    </source>
</evidence>
<feature type="transmembrane region" description="Helical" evidence="9">
    <location>
        <begin position="12"/>
        <end position="37"/>
    </location>
</feature>
<proteinExistence type="inferred from homology"/>
<gene>
    <name evidence="10" type="primary">CSON013836</name>
</gene>
<evidence type="ECO:0000256" key="9">
    <source>
        <dbReference type="SAM" id="Phobius"/>
    </source>
</evidence>
<evidence type="ECO:0000256" key="5">
    <source>
        <dbReference type="ARBA" id="ARBA00022927"/>
    </source>
</evidence>
<dbReference type="GO" id="GO:0043001">
    <property type="term" value="P:Golgi to plasma membrane protein transport"/>
    <property type="evidence" value="ECO:0007669"/>
    <property type="project" value="TreeGrafter"/>
</dbReference>
<evidence type="ECO:0000256" key="4">
    <source>
        <dbReference type="ARBA" id="ARBA00022692"/>
    </source>
</evidence>
<evidence type="ECO:0000256" key="7">
    <source>
        <dbReference type="ARBA" id="ARBA00023034"/>
    </source>
</evidence>
<dbReference type="GO" id="GO:0005829">
    <property type="term" value="C:cytosol"/>
    <property type="evidence" value="ECO:0007669"/>
    <property type="project" value="GOC"/>
</dbReference>
<accession>A0A336LNN5</accession>
<keyword evidence="7" id="KW-0333">Golgi apparatus</keyword>
<sequence length="110" mass="12771">MAGKFRQTKFDPIMIISQIAAMQCLLYLSAIVLMTVVDVVSGENFVLDHFTWHLFHLIFCWWYSHSFPTTFSWWLLNIACATLMCITGEFLCLKTELQEIPVGYLKLTEV</sequence>
<organism evidence="10">
    <name type="scientific">Culicoides sonorensis</name>
    <name type="common">Biting midge</name>
    <dbReference type="NCBI Taxonomy" id="179676"/>
    <lineage>
        <taxon>Eukaryota</taxon>
        <taxon>Metazoa</taxon>
        <taxon>Ecdysozoa</taxon>
        <taxon>Arthropoda</taxon>
        <taxon>Hexapoda</taxon>
        <taxon>Insecta</taxon>
        <taxon>Pterygota</taxon>
        <taxon>Neoptera</taxon>
        <taxon>Endopterygota</taxon>
        <taxon>Diptera</taxon>
        <taxon>Nematocera</taxon>
        <taxon>Chironomoidea</taxon>
        <taxon>Ceratopogonidae</taxon>
        <taxon>Ceratopogoninae</taxon>
        <taxon>Culicoides</taxon>
        <taxon>Monoculicoides</taxon>
    </lineage>
</organism>
<dbReference type="EMBL" id="UFQT01000071">
    <property type="protein sequence ID" value="SSX19395.1"/>
    <property type="molecule type" value="Genomic_DNA"/>
</dbReference>
<keyword evidence="4 9" id="KW-0812">Transmembrane</keyword>
<name>A0A336LNN5_CULSO</name>
<feature type="transmembrane region" description="Helical" evidence="9">
    <location>
        <begin position="71"/>
        <end position="93"/>
    </location>
</feature>
<dbReference type="GO" id="GO:0034067">
    <property type="term" value="P:protein localization to Golgi apparatus"/>
    <property type="evidence" value="ECO:0007669"/>
    <property type="project" value="TreeGrafter"/>
</dbReference>
<dbReference type="Pfam" id="PF09801">
    <property type="entry name" value="SYS1"/>
    <property type="match status" value="1"/>
</dbReference>
<dbReference type="PANTHER" id="PTHR12952">
    <property type="entry name" value="SYS1"/>
    <property type="match status" value="1"/>
</dbReference>
<evidence type="ECO:0000256" key="2">
    <source>
        <dbReference type="ARBA" id="ARBA00008160"/>
    </source>
</evidence>
<dbReference type="GO" id="GO:0000139">
    <property type="term" value="C:Golgi membrane"/>
    <property type="evidence" value="ECO:0007669"/>
    <property type="project" value="UniProtKB-SubCell"/>
</dbReference>
<keyword evidence="5" id="KW-0653">Protein transport</keyword>
<keyword evidence="8 9" id="KW-0472">Membrane</keyword>
<protein>
    <submittedName>
        <fullName evidence="10">CSON013836 protein</fullName>
    </submittedName>
</protein>